<feature type="region of interest" description="Disordered" evidence="1">
    <location>
        <begin position="25"/>
        <end position="50"/>
    </location>
</feature>
<dbReference type="InterPro" id="IPR001938">
    <property type="entry name" value="Thaumatin"/>
</dbReference>
<comment type="caution">
    <text evidence="3">The sequence shown here is derived from an EMBL/GenBank/DDBJ whole genome shotgun (WGS) entry which is preliminary data.</text>
</comment>
<accession>A0A9P9WH26</accession>
<dbReference type="Proteomes" id="UP000829685">
    <property type="component" value="Unassembled WGS sequence"/>
</dbReference>
<feature type="signal peptide" evidence="2">
    <location>
        <begin position="1"/>
        <end position="18"/>
    </location>
</feature>
<dbReference type="EMBL" id="JAFIMR010000026">
    <property type="protein sequence ID" value="KAI1862891.1"/>
    <property type="molecule type" value="Genomic_DNA"/>
</dbReference>
<feature type="chain" id="PRO_5040298639" evidence="2">
    <location>
        <begin position="19"/>
        <end position="285"/>
    </location>
</feature>
<dbReference type="Gene3D" id="2.60.110.10">
    <property type="entry name" value="Thaumatin"/>
    <property type="match status" value="1"/>
</dbReference>
<proteinExistence type="predicted"/>
<dbReference type="SMART" id="SM00205">
    <property type="entry name" value="THN"/>
    <property type="match status" value="1"/>
</dbReference>
<dbReference type="InterPro" id="IPR037176">
    <property type="entry name" value="Osmotin/thaumatin-like_sf"/>
</dbReference>
<reference evidence="3" key="1">
    <citation type="submission" date="2021-03" db="EMBL/GenBank/DDBJ databases">
        <title>Revisited historic fungal species revealed as producer of novel bioactive compounds through whole genome sequencing and comparative genomics.</title>
        <authorList>
            <person name="Vignolle G.A."/>
            <person name="Hochenegger N."/>
            <person name="Mach R.L."/>
            <person name="Mach-Aigner A.R."/>
            <person name="Javad Rahimi M."/>
            <person name="Salim K.A."/>
            <person name="Chan C.M."/>
            <person name="Lim L.B.L."/>
            <person name="Cai F."/>
            <person name="Druzhinina I.S."/>
            <person name="U'Ren J.M."/>
            <person name="Derntl C."/>
        </authorList>
    </citation>
    <scope>NUCLEOTIDE SEQUENCE</scope>
    <source>
        <strain evidence="3">TUCIM 5799</strain>
    </source>
</reference>
<evidence type="ECO:0000256" key="2">
    <source>
        <dbReference type="SAM" id="SignalP"/>
    </source>
</evidence>
<feature type="compositionally biased region" description="Low complexity" evidence="1">
    <location>
        <begin position="34"/>
        <end position="46"/>
    </location>
</feature>
<keyword evidence="4" id="KW-1185">Reference proteome</keyword>
<name>A0A9P9WH26_9PEZI</name>
<dbReference type="AlphaFoldDB" id="A0A9P9WH26"/>
<sequence>MFSAVLVALFGVPKLVWVSDSAALQSQKSPAADTSPPSTQTSTRRTWNPQATAEGSIVVFTVVNNHTAAVTTRHTEGCTQSTMNRCAPGVIHLPPGHDVPNEESVVYQDNPDRRIEVGEEVRFGVPAGYHGKMSVIDANYPLTGNTETLLEGSYLHQEGELKLDFDISMVDGFSVPMTCSCAGEVLAGCSWDLLQESRCPEKDRGEGYCRNPLRFDETAAVATDFFRPCQAAAYTFPHDDSANLNGHPACNSKVTCCIGSACAPHIRQCLGDMANKPECRRFYHH</sequence>
<organism evidence="3 4">
    <name type="scientific">Neoarthrinium moseri</name>
    <dbReference type="NCBI Taxonomy" id="1658444"/>
    <lineage>
        <taxon>Eukaryota</taxon>
        <taxon>Fungi</taxon>
        <taxon>Dikarya</taxon>
        <taxon>Ascomycota</taxon>
        <taxon>Pezizomycotina</taxon>
        <taxon>Sordariomycetes</taxon>
        <taxon>Xylariomycetidae</taxon>
        <taxon>Amphisphaeriales</taxon>
        <taxon>Apiosporaceae</taxon>
        <taxon>Neoarthrinium</taxon>
    </lineage>
</organism>
<dbReference type="SUPFAM" id="SSF49870">
    <property type="entry name" value="Osmotin, thaumatin-like protein"/>
    <property type="match status" value="1"/>
</dbReference>
<evidence type="ECO:0000256" key="1">
    <source>
        <dbReference type="SAM" id="MobiDB-lite"/>
    </source>
</evidence>
<protein>
    <submittedName>
        <fullName evidence="3">Uncharacterized protein</fullName>
    </submittedName>
</protein>
<evidence type="ECO:0000313" key="4">
    <source>
        <dbReference type="Proteomes" id="UP000829685"/>
    </source>
</evidence>
<gene>
    <name evidence="3" type="ORF">JX265_008937</name>
</gene>
<evidence type="ECO:0000313" key="3">
    <source>
        <dbReference type="EMBL" id="KAI1862891.1"/>
    </source>
</evidence>
<keyword evidence="2" id="KW-0732">Signal</keyword>